<sequence>MNAPLGGLPPLVALCGAHWRLEAPVVAVAWSRRGGPAAFAMGDGGVVFARPPTRPGGQGAPGLVRMEAHAGACLALAADPAGGFVSGGDDGRLLHLDPAAGAASAPAVLADHRGEWLDHVAVGARGLRACASGRRVWLHGPGSEAVLELASGVTALAFDPAGGRLAIAGHGGVELWSAADGARRRLEAPGYHRALAWSPDGRYLASGMQENALCCWRLGDGQRHLFEGYPGQPRALGFAARGHLLASNGGPRVVSWDLDHPRPASTRSESGYPGRVPVSALAWHPSRALLAAGYHNGAVLLCRPGSDQHLFVQGSGAGPVTALAWAADGAALALGTQHGELAVVAIPAQILSMARAA</sequence>
<proteinExistence type="predicted"/>
<dbReference type="KEGG" id="azo:azo1211"/>
<dbReference type="Gene3D" id="2.130.10.10">
    <property type="entry name" value="YVTN repeat-like/Quinoprotein amine dehydrogenase"/>
    <property type="match status" value="2"/>
</dbReference>
<dbReference type="PANTHER" id="PTHR19879:SF9">
    <property type="entry name" value="TRANSCRIPTION INITIATION FACTOR TFIID SUBUNIT 5"/>
    <property type="match status" value="1"/>
</dbReference>
<dbReference type="AlphaFoldDB" id="A1K4S3"/>
<dbReference type="RefSeq" id="WP_011764944.1">
    <property type="nucleotide sequence ID" value="NC_008702.1"/>
</dbReference>
<dbReference type="SMART" id="SM00320">
    <property type="entry name" value="WD40"/>
    <property type="match status" value="5"/>
</dbReference>
<feature type="domain" description="Anaphase-promoting complex subunit 4-like WD40" evidence="1">
    <location>
        <begin position="281"/>
        <end position="345"/>
    </location>
</feature>
<dbReference type="EMBL" id="AM406670">
    <property type="protein sequence ID" value="CAL93828.1"/>
    <property type="molecule type" value="Genomic_DNA"/>
</dbReference>
<dbReference type="STRING" id="62928.azo1211"/>
<dbReference type="Pfam" id="PF12894">
    <property type="entry name" value="ANAPC4_WD40"/>
    <property type="match status" value="1"/>
</dbReference>
<dbReference type="Proteomes" id="UP000002588">
    <property type="component" value="Chromosome"/>
</dbReference>
<keyword evidence="3" id="KW-1185">Reference proteome</keyword>
<gene>
    <name evidence="2" type="ordered locus">azo1211</name>
</gene>
<dbReference type="HOGENOM" id="CLU_067065_1_0_4"/>
<dbReference type="Pfam" id="PF00400">
    <property type="entry name" value="WD40"/>
    <property type="match status" value="1"/>
</dbReference>
<dbReference type="PANTHER" id="PTHR19879">
    <property type="entry name" value="TRANSCRIPTION INITIATION FACTOR TFIID"/>
    <property type="match status" value="1"/>
</dbReference>
<dbReference type="SUPFAM" id="SSF63829">
    <property type="entry name" value="Calcium-dependent phosphotriesterase"/>
    <property type="match status" value="1"/>
</dbReference>
<evidence type="ECO:0000313" key="3">
    <source>
        <dbReference type="Proteomes" id="UP000002588"/>
    </source>
</evidence>
<evidence type="ECO:0000313" key="2">
    <source>
        <dbReference type="EMBL" id="CAL93828.1"/>
    </source>
</evidence>
<dbReference type="InterPro" id="IPR001680">
    <property type="entry name" value="WD40_rpt"/>
</dbReference>
<dbReference type="InterPro" id="IPR011041">
    <property type="entry name" value="Quinoprot_gluc/sorb_DH_b-prop"/>
</dbReference>
<accession>A1K4S3</accession>
<protein>
    <recommendedName>
        <fullName evidence="1">Anaphase-promoting complex subunit 4-like WD40 domain-containing protein</fullName>
    </recommendedName>
</protein>
<organism evidence="2 3">
    <name type="scientific">Azoarcus sp. (strain BH72)</name>
    <dbReference type="NCBI Taxonomy" id="418699"/>
    <lineage>
        <taxon>Bacteria</taxon>
        <taxon>Pseudomonadati</taxon>
        <taxon>Pseudomonadota</taxon>
        <taxon>Betaproteobacteria</taxon>
        <taxon>Rhodocyclales</taxon>
        <taxon>Zoogloeaceae</taxon>
        <taxon>Azoarcus</taxon>
    </lineage>
</organism>
<dbReference type="eggNOG" id="COG2319">
    <property type="taxonomic scope" value="Bacteria"/>
</dbReference>
<dbReference type="InterPro" id="IPR015943">
    <property type="entry name" value="WD40/YVTN_repeat-like_dom_sf"/>
</dbReference>
<dbReference type="SUPFAM" id="SSF50952">
    <property type="entry name" value="Soluble quinoprotein glucose dehydrogenase"/>
    <property type="match status" value="1"/>
</dbReference>
<name>A1K4S3_AZOSB</name>
<evidence type="ECO:0000259" key="1">
    <source>
        <dbReference type="Pfam" id="PF12894"/>
    </source>
</evidence>
<dbReference type="InterPro" id="IPR024977">
    <property type="entry name" value="Apc4-like_WD40_dom"/>
</dbReference>
<reference evidence="2 3" key="1">
    <citation type="journal article" date="2006" name="Nat. Biotechnol.">
        <title>Complete genome of the mutualistic, N2-fixing grass endophyte Azoarcus sp. strain BH72.</title>
        <authorList>
            <person name="Krause A."/>
            <person name="Ramakumar A."/>
            <person name="Bartels D."/>
            <person name="Battistoni F."/>
            <person name="Bekel T."/>
            <person name="Boch J."/>
            <person name="Boehm M."/>
            <person name="Friedrich F."/>
            <person name="Hurek T."/>
            <person name="Krause L."/>
            <person name="Linke B."/>
            <person name="McHardy A.C."/>
            <person name="Sarkar A."/>
            <person name="Schneiker S."/>
            <person name="Syed A.A."/>
            <person name="Thauer R."/>
            <person name="Vorhoelter F.-J."/>
            <person name="Weidner S."/>
            <person name="Puehler A."/>
            <person name="Reinhold-Hurek B."/>
            <person name="Kaiser O."/>
            <person name="Goesmann A."/>
        </authorList>
    </citation>
    <scope>NUCLEOTIDE SEQUENCE [LARGE SCALE GENOMIC DNA]</scope>
    <source>
        <strain evidence="2 3">BH72</strain>
    </source>
</reference>